<name>E1ZYQ8_CAMFO</name>
<gene>
    <name evidence="1" type="ORF">EAG_08395</name>
</gene>
<sequence>QQTAYVWSSVCLGALSMLAKETGVTVLALNLLYDLCRSWHSIKRSIFEAKWNDDSRYFSRRAAALLVSDERYPSLSDFDPGGYEYLEWQILSGSPTLPEPLRLSIDKNVSERGSDIGTKAERQ</sequence>
<reference evidence="1 2" key="1">
    <citation type="journal article" date="2010" name="Science">
        <title>Genomic comparison of the ants Camponotus floridanus and Harpegnathos saltator.</title>
        <authorList>
            <person name="Bonasio R."/>
            <person name="Zhang G."/>
            <person name="Ye C."/>
            <person name="Mutti N.S."/>
            <person name="Fang X."/>
            <person name="Qin N."/>
            <person name="Donahue G."/>
            <person name="Yang P."/>
            <person name="Li Q."/>
            <person name="Li C."/>
            <person name="Zhang P."/>
            <person name="Huang Z."/>
            <person name="Berger S.L."/>
            <person name="Reinberg D."/>
            <person name="Wang J."/>
            <person name="Liebig J."/>
        </authorList>
    </citation>
    <scope>NUCLEOTIDE SEQUENCE [LARGE SCALE GENOMIC DNA]</scope>
    <source>
        <strain evidence="2">C129</strain>
    </source>
</reference>
<evidence type="ECO:0000313" key="1">
    <source>
        <dbReference type="EMBL" id="EFN73598.1"/>
    </source>
</evidence>
<dbReference type="AlphaFoldDB" id="E1ZYQ8"/>
<dbReference type="EMBL" id="GL435242">
    <property type="protein sequence ID" value="EFN73598.1"/>
    <property type="molecule type" value="Genomic_DNA"/>
</dbReference>
<dbReference type="InParanoid" id="E1ZYQ8"/>
<organism evidence="2">
    <name type="scientific">Camponotus floridanus</name>
    <name type="common">Florida carpenter ant</name>
    <dbReference type="NCBI Taxonomy" id="104421"/>
    <lineage>
        <taxon>Eukaryota</taxon>
        <taxon>Metazoa</taxon>
        <taxon>Ecdysozoa</taxon>
        <taxon>Arthropoda</taxon>
        <taxon>Hexapoda</taxon>
        <taxon>Insecta</taxon>
        <taxon>Pterygota</taxon>
        <taxon>Neoptera</taxon>
        <taxon>Endopterygota</taxon>
        <taxon>Hymenoptera</taxon>
        <taxon>Apocrita</taxon>
        <taxon>Aculeata</taxon>
        <taxon>Formicoidea</taxon>
        <taxon>Formicidae</taxon>
        <taxon>Formicinae</taxon>
        <taxon>Camponotus</taxon>
    </lineage>
</organism>
<proteinExistence type="predicted"/>
<keyword evidence="2" id="KW-1185">Reference proteome</keyword>
<dbReference type="STRING" id="104421.E1ZYQ8"/>
<evidence type="ECO:0000313" key="2">
    <source>
        <dbReference type="Proteomes" id="UP000000311"/>
    </source>
</evidence>
<dbReference type="Proteomes" id="UP000000311">
    <property type="component" value="Unassembled WGS sequence"/>
</dbReference>
<feature type="non-terminal residue" evidence="1">
    <location>
        <position position="1"/>
    </location>
</feature>
<protein>
    <submittedName>
        <fullName evidence="1">Uncharacterized protein</fullName>
    </submittedName>
</protein>
<accession>E1ZYQ8</accession>
<dbReference type="OrthoDB" id="1658288at2759"/>